<keyword evidence="6" id="KW-1185">Reference proteome</keyword>
<protein>
    <submittedName>
        <fullName evidence="5">Planctomycete cytochrome C</fullName>
    </submittedName>
</protein>
<evidence type="ECO:0000313" key="6">
    <source>
        <dbReference type="Proteomes" id="UP000325286"/>
    </source>
</evidence>
<gene>
    <name evidence="5" type="ORF">UC8_35500</name>
</gene>
<dbReference type="InterPro" id="IPR011444">
    <property type="entry name" value="DUF1549"/>
</dbReference>
<dbReference type="PANTHER" id="PTHR35889">
    <property type="entry name" value="CYCLOINULO-OLIGOSACCHARIDE FRUCTANOTRANSFERASE-RELATED"/>
    <property type="match status" value="1"/>
</dbReference>
<evidence type="ECO:0000313" key="5">
    <source>
        <dbReference type="EMBL" id="QEG41526.1"/>
    </source>
</evidence>
<dbReference type="Pfam" id="PF07587">
    <property type="entry name" value="PSD1"/>
    <property type="match status" value="1"/>
</dbReference>
<dbReference type="Proteomes" id="UP000325286">
    <property type="component" value="Chromosome"/>
</dbReference>
<reference evidence="5 6" key="1">
    <citation type="submission" date="2019-08" db="EMBL/GenBank/DDBJ databases">
        <title>Deep-cultivation of Planctomycetes and their phenomic and genomic characterization uncovers novel biology.</title>
        <authorList>
            <person name="Wiegand S."/>
            <person name="Jogler M."/>
            <person name="Boedeker C."/>
            <person name="Pinto D."/>
            <person name="Vollmers J."/>
            <person name="Rivas-Marin E."/>
            <person name="Kohn T."/>
            <person name="Peeters S.H."/>
            <person name="Heuer A."/>
            <person name="Rast P."/>
            <person name="Oberbeckmann S."/>
            <person name="Bunk B."/>
            <person name="Jeske O."/>
            <person name="Meyerdierks A."/>
            <person name="Storesund J.E."/>
            <person name="Kallscheuer N."/>
            <person name="Luecker S."/>
            <person name="Lage O.M."/>
            <person name="Pohl T."/>
            <person name="Merkel B.J."/>
            <person name="Hornburger P."/>
            <person name="Mueller R.-W."/>
            <person name="Bruemmer F."/>
            <person name="Labrenz M."/>
            <person name="Spormann A.M."/>
            <person name="Op den Camp H."/>
            <person name="Overmann J."/>
            <person name="Amann R."/>
            <person name="Jetten M.S.M."/>
            <person name="Mascher T."/>
            <person name="Medema M.H."/>
            <person name="Devos D.P."/>
            <person name="Kaster A.-K."/>
            <person name="Ovreas L."/>
            <person name="Rohde M."/>
            <person name="Galperin M.Y."/>
            <person name="Jogler C."/>
        </authorList>
    </citation>
    <scope>NUCLEOTIDE SEQUENCE [LARGE SCALE GENOMIC DNA]</scope>
    <source>
        <strain evidence="5 6">UC8</strain>
    </source>
</reference>
<evidence type="ECO:0000259" key="2">
    <source>
        <dbReference type="Pfam" id="PF07583"/>
    </source>
</evidence>
<proteinExistence type="predicted"/>
<dbReference type="Pfam" id="PF07583">
    <property type="entry name" value="PSCyt2"/>
    <property type="match status" value="1"/>
</dbReference>
<feature type="region of interest" description="Disordered" evidence="1">
    <location>
        <begin position="90"/>
        <end position="111"/>
    </location>
</feature>
<dbReference type="InterPro" id="IPR011429">
    <property type="entry name" value="Cyt_c_Planctomycete-type"/>
</dbReference>
<dbReference type="KEGG" id="rul:UC8_35500"/>
<feature type="domain" description="Cytochrome C Planctomycete-type" evidence="4">
    <location>
        <begin position="330"/>
        <end position="388"/>
    </location>
</feature>
<organism evidence="5 6">
    <name type="scientific">Roseimaritima ulvae</name>
    <dbReference type="NCBI Taxonomy" id="980254"/>
    <lineage>
        <taxon>Bacteria</taxon>
        <taxon>Pseudomonadati</taxon>
        <taxon>Planctomycetota</taxon>
        <taxon>Planctomycetia</taxon>
        <taxon>Pirellulales</taxon>
        <taxon>Pirellulaceae</taxon>
        <taxon>Roseimaritima</taxon>
    </lineage>
</organism>
<dbReference type="PANTHER" id="PTHR35889:SF3">
    <property type="entry name" value="F-BOX DOMAIN-CONTAINING PROTEIN"/>
    <property type="match status" value="1"/>
</dbReference>
<sequence length="1047" mass="117591">MRFDQTPTACRRMRLRCLGVFSFCWGAMLATGWGGPVVWGQEANADSVRLAADRFLPQHDFGRHPAAAAQTGFARPWQLSQLRPAKFAADSGASSSQASAPSVLIGGTKQRNNPLRRELSRTYADEELFVGFRMLYEPSAAAAANDPEFFVLWLDRTEGSDQAVHAVGIPNIGIHMADRGPSRGKNVFMVRFGSRQTAWSRKELEPGKTYQVIARIAKQAAGARNKYSQIQLWVDPQVDDVDQPLLTLSEQDGIHQIRWVGFSTGNKTEREDRIRVDDLVLSRSWQDAFAFLHSADDPAAHSGAGAKPAVTWDQPIDFTADIYPILRDRCFDCHAGEYPDAGHRLDVRNEWLGFSTGQVFAVPGESHSSHVLKVLTTNSDSERMPPDEEPLSEIEIAKVRAWIDQGLKWDDKLLPPPQVESDHWAFAPIERPEVPTNNGEANTAGPLHPIDAFLSARREAVGVTPVAPAERRTLVRRLYLDLLGLPPTFAQTEAFVNDLAADAYPKLVAELLQSPHYGERMARYWLDLARWGESQGYQHDIPRPFAWRYRDYVIDAFNRDKPYAQFLREQIAGDELQPYSDEALIATGFLGAARISGNQLDKSLQRMGVLMDIVDNTSSAVLGLTMECAQCHNHKFEPLMQRDYYALMAFFANGQLGNYSLRQASSNPAEDIQHWFTNDSYRFYLSEAKKLKVDPGDYPAHTWGFYSPLTGDKDVQRLPVVNRSPLPYSPDFLSDQVTRVLVRGDVRRPGLRVEPAWPAVLGETPSELSPTPRQAFADWLASPQNPLVARVWVNRLWQSHFGRGLVATPSNFGTHGAAPSHPLLLDWLASELIDSGWSSKHIHRLIVTSATYRQSSHFNAANDELDPENKTLWRWPQRRMEAEVIRDSILVASGDLNRLVGGPSVAPEREEDTLRRTIYLSQRRSQLPDVMKMFDAPDGVRSCSRREVSTVALQPLYLLNSPFVVSRAERLARLVHQQAGDDPQALIQAVFQRTVGRQPLDDELGWAMALLQPADRPQDSTTAEDVRPELIRFCHAMMNLNEFVYIP</sequence>
<dbReference type="EMBL" id="CP042914">
    <property type="protein sequence ID" value="QEG41526.1"/>
    <property type="molecule type" value="Genomic_DNA"/>
</dbReference>
<evidence type="ECO:0000259" key="4">
    <source>
        <dbReference type="Pfam" id="PF07635"/>
    </source>
</evidence>
<dbReference type="Pfam" id="PF07635">
    <property type="entry name" value="PSCyt1"/>
    <property type="match status" value="1"/>
</dbReference>
<name>A0A5B9QWP5_9BACT</name>
<feature type="domain" description="DUF1553" evidence="3">
    <location>
        <begin position="773"/>
        <end position="1007"/>
    </location>
</feature>
<dbReference type="InterPro" id="IPR022655">
    <property type="entry name" value="DUF1553"/>
</dbReference>
<dbReference type="AlphaFoldDB" id="A0A5B9QWP5"/>
<evidence type="ECO:0000259" key="3">
    <source>
        <dbReference type="Pfam" id="PF07587"/>
    </source>
</evidence>
<feature type="domain" description="DUF1549" evidence="2">
    <location>
        <begin position="449"/>
        <end position="653"/>
    </location>
</feature>
<accession>A0A5B9QWP5</accession>
<feature type="compositionally biased region" description="Low complexity" evidence="1">
    <location>
        <begin position="90"/>
        <end position="102"/>
    </location>
</feature>
<evidence type="ECO:0000256" key="1">
    <source>
        <dbReference type="SAM" id="MobiDB-lite"/>
    </source>
</evidence>